<evidence type="ECO:0008006" key="2">
    <source>
        <dbReference type="Google" id="ProtNLM"/>
    </source>
</evidence>
<dbReference type="NCBIfam" id="NF008747">
    <property type="entry name" value="PRK11780.1"/>
    <property type="match status" value="1"/>
</dbReference>
<dbReference type="AlphaFoldDB" id="A0A382B6D8"/>
<dbReference type="PANTHER" id="PTHR10224">
    <property type="entry name" value="ES1 PROTEIN HOMOLOG, MITOCHONDRIAL"/>
    <property type="match status" value="1"/>
</dbReference>
<dbReference type="Gene3D" id="3.40.50.880">
    <property type="match status" value="1"/>
</dbReference>
<dbReference type="EMBL" id="UINC01028410">
    <property type="protein sequence ID" value="SVB09345.1"/>
    <property type="molecule type" value="Genomic_DNA"/>
</dbReference>
<protein>
    <recommendedName>
        <fullName evidence="2">DJ-1/PfpI domain-containing protein</fullName>
    </recommendedName>
</protein>
<gene>
    <name evidence="1" type="ORF">METZ01_LOCUS162199</name>
</gene>
<reference evidence="1" key="1">
    <citation type="submission" date="2018-05" db="EMBL/GenBank/DDBJ databases">
        <authorList>
            <person name="Lanie J.A."/>
            <person name="Ng W.-L."/>
            <person name="Kazmierczak K.M."/>
            <person name="Andrzejewski T.M."/>
            <person name="Davidsen T.M."/>
            <person name="Wayne K.J."/>
            <person name="Tettelin H."/>
            <person name="Glass J.I."/>
            <person name="Rusch D."/>
            <person name="Podicherti R."/>
            <person name="Tsui H.-C.T."/>
            <person name="Winkler M.E."/>
        </authorList>
    </citation>
    <scope>NUCLEOTIDE SEQUENCE</scope>
</reference>
<evidence type="ECO:0000313" key="1">
    <source>
        <dbReference type="EMBL" id="SVB09345.1"/>
    </source>
</evidence>
<dbReference type="SUPFAM" id="SSF52317">
    <property type="entry name" value="Class I glutamine amidotransferase-like"/>
    <property type="match status" value="1"/>
</dbReference>
<name>A0A382B6D8_9ZZZZ</name>
<sequence>MPKVGVVLSGCGVNDGSEIHEAVITMLELDKANADMVLMAPNIDQLHVINHATGDEMSDSRNVLVESARIARGNIKDIAEIKSGDLDALIFPGGFGVAKNLSDYAMAGAECSINPDV</sequence>
<proteinExistence type="predicted"/>
<feature type="non-terminal residue" evidence="1">
    <location>
        <position position="117"/>
    </location>
</feature>
<dbReference type="InterPro" id="IPR029062">
    <property type="entry name" value="Class_I_gatase-like"/>
</dbReference>
<organism evidence="1">
    <name type="scientific">marine metagenome</name>
    <dbReference type="NCBI Taxonomy" id="408172"/>
    <lineage>
        <taxon>unclassified sequences</taxon>
        <taxon>metagenomes</taxon>
        <taxon>ecological metagenomes</taxon>
    </lineage>
</organism>
<dbReference type="PANTHER" id="PTHR10224:SF12">
    <property type="entry name" value="GLYOXALASE ELBB"/>
    <property type="match status" value="1"/>
</dbReference>
<accession>A0A382B6D8</accession>